<evidence type="ECO:0000313" key="1">
    <source>
        <dbReference type="EMBL" id="WVX66971.1"/>
    </source>
</evidence>
<dbReference type="RefSeq" id="WP_331255782.1">
    <property type="nucleotide sequence ID" value="NZ_CP133270.1"/>
</dbReference>
<dbReference type="EMBL" id="CP133270">
    <property type="protein sequence ID" value="WVX66971.1"/>
    <property type="molecule type" value="Genomic_DNA"/>
</dbReference>
<sequence>MIDILGEMCQKLGKSEDFKALSGVFTHVPSETPYPYMTLEKTKSEESFSSHRSNVVLKVWSRYRGDAEVSLYEKKLKETLEMAEWISGACLKIEASQVKILNDGLTRVLEMRLEIWIRGI</sequence>
<accession>A0ABZ2C469</accession>
<dbReference type="InterPro" id="IPR053745">
    <property type="entry name" value="Viral_Tail_Comp_sf"/>
</dbReference>
<dbReference type="Gene3D" id="3.30.2000.30">
    <property type="match status" value="1"/>
</dbReference>
<gene>
    <name evidence="1" type="ORF">Bealeia1_01166</name>
</gene>
<protein>
    <submittedName>
        <fullName evidence="1">DUF3168 domain-containing protein</fullName>
    </submittedName>
</protein>
<reference evidence="1 2" key="1">
    <citation type="journal article" date="2024" name="Environ. Microbiol.">
        <title>Novel evolutionary insights on the interactions of the Holosporales (Alphaproteobacteria) with eukaryotic hosts from comparative genomics.</title>
        <authorList>
            <person name="Giovannini M."/>
            <person name="Petroni G."/>
            <person name="Castelli M."/>
        </authorList>
    </citation>
    <scope>NUCLEOTIDE SEQUENCE [LARGE SCALE GENOMIC DNA]</scope>
    <source>
        <strain evidence="1 2">US_Bl 15I1</strain>
    </source>
</reference>
<dbReference type="Proteomes" id="UP001330434">
    <property type="component" value="Chromosome"/>
</dbReference>
<evidence type="ECO:0000313" key="2">
    <source>
        <dbReference type="Proteomes" id="UP001330434"/>
    </source>
</evidence>
<keyword evidence="2" id="KW-1185">Reference proteome</keyword>
<organism evidence="1 2">
    <name type="scientific">Candidatus Bealeia paramacronuclearis</name>
    <dbReference type="NCBI Taxonomy" id="1921001"/>
    <lineage>
        <taxon>Bacteria</taxon>
        <taxon>Pseudomonadati</taxon>
        <taxon>Pseudomonadota</taxon>
        <taxon>Alphaproteobacteria</taxon>
        <taxon>Holosporales</taxon>
        <taxon>Holosporaceae</taxon>
        <taxon>Candidatus Bealeia</taxon>
    </lineage>
</organism>
<name>A0ABZ2C469_9PROT</name>
<proteinExistence type="predicted"/>